<proteinExistence type="predicted"/>
<comment type="caution">
    <text evidence="2">The sequence shown here is derived from an EMBL/GenBank/DDBJ whole genome shotgun (WGS) entry which is preliminary data.</text>
</comment>
<organism evidence="2 3">
    <name type="scientific">Rotaria magnacalcarata</name>
    <dbReference type="NCBI Taxonomy" id="392030"/>
    <lineage>
        <taxon>Eukaryota</taxon>
        <taxon>Metazoa</taxon>
        <taxon>Spiralia</taxon>
        <taxon>Gnathifera</taxon>
        <taxon>Rotifera</taxon>
        <taxon>Eurotatoria</taxon>
        <taxon>Bdelloidea</taxon>
        <taxon>Philodinida</taxon>
        <taxon>Philodinidae</taxon>
        <taxon>Rotaria</taxon>
    </lineage>
</organism>
<evidence type="ECO:0000313" key="3">
    <source>
        <dbReference type="Proteomes" id="UP000663866"/>
    </source>
</evidence>
<accession>A0A821J876</accession>
<feature type="non-terminal residue" evidence="2">
    <location>
        <position position="1"/>
    </location>
</feature>
<feature type="region of interest" description="Disordered" evidence="1">
    <location>
        <begin position="1"/>
        <end position="35"/>
    </location>
</feature>
<dbReference type="EMBL" id="CAJOBG010103826">
    <property type="protein sequence ID" value="CAF4713967.1"/>
    <property type="molecule type" value="Genomic_DNA"/>
</dbReference>
<keyword evidence="3" id="KW-1185">Reference proteome</keyword>
<evidence type="ECO:0000256" key="1">
    <source>
        <dbReference type="SAM" id="MobiDB-lite"/>
    </source>
</evidence>
<name>A0A821J876_9BILA</name>
<sequence length="80" mass="8799">DLIPPEIVPNKQRKVRSIDSNGGKRKTTPNQRLKSSKSIVLVNPDVQTIAVVENPYVKGDSMTPVIQGTVSSKKNRFLQG</sequence>
<reference evidence="2" key="1">
    <citation type="submission" date="2021-02" db="EMBL/GenBank/DDBJ databases">
        <authorList>
            <person name="Nowell W R."/>
        </authorList>
    </citation>
    <scope>NUCLEOTIDE SEQUENCE</scope>
</reference>
<protein>
    <submittedName>
        <fullName evidence="2">Uncharacterized protein</fullName>
    </submittedName>
</protein>
<gene>
    <name evidence="2" type="ORF">OVN521_LOCUS48839</name>
</gene>
<dbReference type="AlphaFoldDB" id="A0A821J876"/>
<evidence type="ECO:0000313" key="2">
    <source>
        <dbReference type="EMBL" id="CAF4713967.1"/>
    </source>
</evidence>
<dbReference type="Proteomes" id="UP000663866">
    <property type="component" value="Unassembled WGS sequence"/>
</dbReference>
<feature type="non-terminal residue" evidence="2">
    <location>
        <position position="80"/>
    </location>
</feature>